<evidence type="ECO:0000256" key="2">
    <source>
        <dbReference type="SAM" id="Coils"/>
    </source>
</evidence>
<dbReference type="STRING" id="549386.SAMN02927923_03679"/>
<feature type="compositionally biased region" description="Polar residues" evidence="3">
    <location>
        <begin position="1"/>
        <end position="23"/>
    </location>
</feature>
<dbReference type="InterPro" id="IPR047057">
    <property type="entry name" value="MerR_fam"/>
</dbReference>
<keyword evidence="6" id="KW-1185">Reference proteome</keyword>
<dbReference type="SUPFAM" id="SSF46955">
    <property type="entry name" value="Putative DNA-binding domain"/>
    <property type="match status" value="1"/>
</dbReference>
<dbReference type="GO" id="GO:0003700">
    <property type="term" value="F:DNA-binding transcription factor activity"/>
    <property type="evidence" value="ECO:0007669"/>
    <property type="project" value="InterPro"/>
</dbReference>
<dbReference type="PRINTS" id="PR00040">
    <property type="entry name" value="HTHMERR"/>
</dbReference>
<dbReference type="GO" id="GO:0003677">
    <property type="term" value="F:DNA binding"/>
    <property type="evidence" value="ECO:0007669"/>
    <property type="project" value="UniProtKB-KW"/>
</dbReference>
<dbReference type="PANTHER" id="PTHR30204:SF58">
    <property type="entry name" value="HTH-TYPE TRANSCRIPTIONAL REGULATOR YFMP"/>
    <property type="match status" value="1"/>
</dbReference>
<dbReference type="PROSITE" id="PS50937">
    <property type="entry name" value="HTH_MERR_2"/>
    <property type="match status" value="1"/>
</dbReference>
<feature type="region of interest" description="Disordered" evidence="3">
    <location>
        <begin position="1"/>
        <end position="36"/>
    </location>
</feature>
<dbReference type="InterPro" id="IPR000551">
    <property type="entry name" value="MerR-type_HTH_dom"/>
</dbReference>
<feature type="domain" description="HTH merR-type" evidence="4">
    <location>
        <begin position="43"/>
        <end position="110"/>
    </location>
</feature>
<keyword evidence="1 5" id="KW-0238">DNA-binding</keyword>
<dbReference type="Gene3D" id="1.10.1660.10">
    <property type="match status" value="1"/>
</dbReference>
<proteinExistence type="predicted"/>
<dbReference type="InterPro" id="IPR009061">
    <property type="entry name" value="DNA-bd_dom_put_sf"/>
</dbReference>
<dbReference type="AlphaFoldDB" id="A0A1G5KWR8"/>
<accession>A0A1G5KWR8</accession>
<feature type="coiled-coil region" evidence="2">
    <location>
        <begin position="118"/>
        <end position="159"/>
    </location>
</feature>
<name>A0A1G5KWR8_9HYPH</name>
<evidence type="ECO:0000313" key="5">
    <source>
        <dbReference type="EMBL" id="SCZ05055.1"/>
    </source>
</evidence>
<reference evidence="5 6" key="1">
    <citation type="submission" date="2016-10" db="EMBL/GenBank/DDBJ databases">
        <authorList>
            <person name="de Groot N.N."/>
        </authorList>
    </citation>
    <scope>NUCLEOTIDE SEQUENCE [LARGE SCALE GENOMIC DNA]</scope>
    <source>
        <strain evidence="5 6">CGMCC 1.7666</strain>
    </source>
</reference>
<evidence type="ECO:0000313" key="6">
    <source>
        <dbReference type="Proteomes" id="UP000199569"/>
    </source>
</evidence>
<dbReference type="PANTHER" id="PTHR30204">
    <property type="entry name" value="REDOX-CYCLING DRUG-SENSING TRANSCRIPTIONAL ACTIVATOR SOXR"/>
    <property type="match status" value="1"/>
</dbReference>
<dbReference type="SMART" id="SM00422">
    <property type="entry name" value="HTH_MERR"/>
    <property type="match status" value="1"/>
</dbReference>
<dbReference type="EMBL" id="FMVJ01000012">
    <property type="protein sequence ID" value="SCZ05055.1"/>
    <property type="molecule type" value="Genomic_DNA"/>
</dbReference>
<gene>
    <name evidence="5" type="ORF">SAMN02927923_03679</name>
</gene>
<keyword evidence="2" id="KW-0175">Coiled coil</keyword>
<sequence length="160" mass="17987">MFYHNITVNDADASQQNGKQTGHTMDHNAVGSDSSDMGEGTKFYTIGDLAREFGVTLRTLRFYEDRGLLSPRRDGTARIYDARDRERLSVILKGKQLGFTLTEIRAMLAEERSPNGAAMNLKLSLDQVEDQIRHLEQQKIEIEEALQELKSRRSSLAAAA</sequence>
<dbReference type="Pfam" id="PF13411">
    <property type="entry name" value="MerR_1"/>
    <property type="match status" value="1"/>
</dbReference>
<protein>
    <submittedName>
        <fullName evidence="5">DNA-binding transcriptional regulator, MerR family</fullName>
    </submittedName>
</protein>
<organism evidence="5 6">
    <name type="scientific">Microvirga guangxiensis</name>
    <dbReference type="NCBI Taxonomy" id="549386"/>
    <lineage>
        <taxon>Bacteria</taxon>
        <taxon>Pseudomonadati</taxon>
        <taxon>Pseudomonadota</taxon>
        <taxon>Alphaproteobacteria</taxon>
        <taxon>Hyphomicrobiales</taxon>
        <taxon>Methylobacteriaceae</taxon>
        <taxon>Microvirga</taxon>
    </lineage>
</organism>
<dbReference type="CDD" id="cd04776">
    <property type="entry name" value="HTH_GnyR"/>
    <property type="match status" value="1"/>
</dbReference>
<evidence type="ECO:0000259" key="4">
    <source>
        <dbReference type="PROSITE" id="PS50937"/>
    </source>
</evidence>
<dbReference type="Proteomes" id="UP000199569">
    <property type="component" value="Unassembled WGS sequence"/>
</dbReference>
<evidence type="ECO:0000256" key="1">
    <source>
        <dbReference type="ARBA" id="ARBA00023125"/>
    </source>
</evidence>
<evidence type="ECO:0000256" key="3">
    <source>
        <dbReference type="SAM" id="MobiDB-lite"/>
    </source>
</evidence>